<comment type="caution">
    <text evidence="2">The sequence shown here is derived from an EMBL/GenBank/DDBJ whole genome shotgun (WGS) entry which is preliminary data.</text>
</comment>
<accession>A0A6L5YR40</accession>
<sequence>MLAGLGIFNIGNIEMEMYFVMAVGLLSGVYCYHMFKELDLVYVGIFGSVIAVAFCELISVIGYGTASESLFQLIAMLAPLFEYFLVPFAIGQLGNLLYEYFGRKVFRRV</sequence>
<feature type="transmembrane region" description="Helical" evidence="1">
    <location>
        <begin position="15"/>
        <end position="33"/>
    </location>
</feature>
<name>A0A6L5YR40_9FIRM</name>
<reference evidence="2 3" key="1">
    <citation type="submission" date="2019-08" db="EMBL/GenBank/DDBJ databases">
        <title>In-depth cultivation of the pig gut microbiome towards novel bacterial diversity and tailored functional studies.</title>
        <authorList>
            <person name="Wylensek D."/>
            <person name="Hitch T.C.A."/>
            <person name="Clavel T."/>
        </authorList>
    </citation>
    <scope>NUCLEOTIDE SEQUENCE [LARGE SCALE GENOMIC DNA]</scope>
    <source>
        <strain evidence="2 3">MUC/MUC-530-WT-4D</strain>
    </source>
</reference>
<keyword evidence="1" id="KW-0812">Transmembrane</keyword>
<keyword evidence="3" id="KW-1185">Reference proteome</keyword>
<evidence type="ECO:0000313" key="2">
    <source>
        <dbReference type="EMBL" id="MST74795.1"/>
    </source>
</evidence>
<dbReference type="Proteomes" id="UP000474024">
    <property type="component" value="Unassembled WGS sequence"/>
</dbReference>
<keyword evidence="1" id="KW-0472">Membrane</keyword>
<dbReference type="AlphaFoldDB" id="A0A6L5YR40"/>
<gene>
    <name evidence="2" type="ORF">FYJ75_07035</name>
</gene>
<keyword evidence="1" id="KW-1133">Transmembrane helix</keyword>
<proteinExistence type="predicted"/>
<protein>
    <submittedName>
        <fullName evidence="2">Uncharacterized protein</fullName>
    </submittedName>
</protein>
<feature type="transmembrane region" description="Helical" evidence="1">
    <location>
        <begin position="70"/>
        <end position="98"/>
    </location>
</feature>
<dbReference type="RefSeq" id="WP_154429763.1">
    <property type="nucleotide sequence ID" value="NZ_VUNI01000009.1"/>
</dbReference>
<organism evidence="2 3">
    <name type="scientific">Roseburia porci</name>
    <dbReference type="NCBI Taxonomy" id="2605790"/>
    <lineage>
        <taxon>Bacteria</taxon>
        <taxon>Bacillati</taxon>
        <taxon>Bacillota</taxon>
        <taxon>Clostridia</taxon>
        <taxon>Lachnospirales</taxon>
        <taxon>Lachnospiraceae</taxon>
        <taxon>Roseburia</taxon>
    </lineage>
</organism>
<evidence type="ECO:0000256" key="1">
    <source>
        <dbReference type="SAM" id="Phobius"/>
    </source>
</evidence>
<dbReference type="EMBL" id="VUNI01000009">
    <property type="protein sequence ID" value="MST74795.1"/>
    <property type="molecule type" value="Genomic_DNA"/>
</dbReference>
<evidence type="ECO:0000313" key="3">
    <source>
        <dbReference type="Proteomes" id="UP000474024"/>
    </source>
</evidence>
<feature type="transmembrane region" description="Helical" evidence="1">
    <location>
        <begin position="40"/>
        <end position="64"/>
    </location>
</feature>